<keyword evidence="3" id="KW-1185">Reference proteome</keyword>
<proteinExistence type="predicted"/>
<dbReference type="Pfam" id="PF24139">
    <property type="entry name" value="TPR_TNPO3_IPO13_4th"/>
    <property type="match status" value="1"/>
</dbReference>
<dbReference type="Pfam" id="PF24140">
    <property type="entry name" value="TPR_TNPO3_IPO13_3rd"/>
    <property type="match status" value="1"/>
</dbReference>
<dbReference type="Pfam" id="PF03810">
    <property type="entry name" value="IBN_N"/>
    <property type="match status" value="1"/>
</dbReference>
<dbReference type="InterPro" id="IPR013598">
    <property type="entry name" value="Exportin-1/Importin-b-like"/>
</dbReference>
<dbReference type="Pfam" id="PF24138">
    <property type="entry name" value="TPR_TNPO3_IPO13_2nd"/>
    <property type="match status" value="1"/>
</dbReference>
<dbReference type="InterPro" id="IPR057942">
    <property type="entry name" value="TPR_TNPO3_IPO13_3rd"/>
</dbReference>
<dbReference type="InterPro" id="IPR058537">
    <property type="entry name" value="TPR_TNPO3_IPO13_4th"/>
</dbReference>
<dbReference type="Proteomes" id="UP000825434">
    <property type="component" value="Chromosome 7"/>
</dbReference>
<evidence type="ECO:0000259" key="1">
    <source>
        <dbReference type="PROSITE" id="PS50166"/>
    </source>
</evidence>
<dbReference type="InterPro" id="IPR057941">
    <property type="entry name" value="TPR_TNPO3_IPO13_2nd"/>
</dbReference>
<evidence type="ECO:0000313" key="3">
    <source>
        <dbReference type="Proteomes" id="UP000825434"/>
    </source>
</evidence>
<reference evidence="2 3" key="1">
    <citation type="submission" date="2021-06" db="EMBL/GenBank/DDBJ databases">
        <title>Candida outbreak in Lebanon.</title>
        <authorList>
            <person name="Finianos M."/>
        </authorList>
    </citation>
    <scope>NUCLEOTIDE SEQUENCE [LARGE SCALE GENOMIC DNA]</scope>
    <source>
        <strain evidence="2">CA3LBN</strain>
    </source>
</reference>
<evidence type="ECO:0000313" key="2">
    <source>
        <dbReference type="EMBL" id="QWU90380.1"/>
    </source>
</evidence>
<dbReference type="SUPFAM" id="SSF48371">
    <property type="entry name" value="ARM repeat"/>
    <property type="match status" value="1"/>
</dbReference>
<dbReference type="Gene3D" id="1.25.10.10">
    <property type="entry name" value="Leucine-rich Repeat Variant"/>
    <property type="match status" value="1"/>
</dbReference>
<dbReference type="EMBL" id="CP076667">
    <property type="protein sequence ID" value="QWU90380.1"/>
    <property type="molecule type" value="Genomic_DNA"/>
</dbReference>
<sequence length="1056" mass="118685">MDGVKQALGAMYSGASQEDKKKATSHLEEFQKSAAAWQVSHDLLLNPNEPMEYKMFASQTLKAKAMYDLGQVPQDSLPQLKDSILELVAAYSGDNDRLIRTQLCLTLAHLSLQYLQWNGAMSEISAYLSSKPDYMPALLEFFKVLPEELSESNKSALTDEEFNTRSADLITHNVENVLLFLKNVIEQKSAPSTIVLDCLNSWIKECPVESICQVDLFVQLIFVSITEEATFEKAVDCLCSILRETRDIDNFNLVDALYGQILKINEFYTSHPDRLDDPDVVDGLTKLYVEAGESWHVLIAKNAAHFKPLVQILLTCCKYEEDLDVVKYTFYFWYELKQMITLPKFEASRVEFSDVYLQLIEVIIKHLAYPVGTNEDNLFEGDKEQEDKFKEFRYEMGDVLKDCCAVVGPQKALNVPFHQLQTLLSQQNAHWQHLEASLFSMRVMAKEVSLKEKTILPAIMQMLVQLPEHPKLRYAATLVLGRYSQWTSKNPEFLEPQLNYITKGFQGDLVNSLSASDKESIYNATCQALMFFCEDCASDLVNYLEQLYMLYQQVHNELQTKALYDLMTGLAHVMKKIPEQDQYKTCQMFLGPTVEKIRQLASEGSVQDENVINALHDEAELLSICIRVLRASNFEAHEYPVAKFFMDSIWPVVEAVLDKFSISLHVSESFVKLLKNALHSCSIFISSVLPSIANAIHKGFQATTFGCYLYVSGAMLREFSDETVNPQIQEAVYQLGLEQSSSFFTLLEQKPESIREMPDVIEDFFNMSTELLMFYPNKTISNEGLMKSILHAGILTLNMCEEYNPLIACVHFFIDYVSWGSPYPPISFFDEDPKQIQQSVKQFLVTGGHGEQLIKVVLQGLIFKFYNDVDANDLVIKILTVSPDTEQAVGWLQNAAKSLPNVSGKEIEKLIGSIGVALPNKDNRRVRMAVRDFVSWYSRKNIKKFLAVPGGLYKTAQLPPQIFFFPHQLTSSFAMQFSTVAIFAAAASAVSASANVTSVTDFSSTLVTITDCGSEVTDCPAHQPSTVANVSTYEGAANKQFAAGAVALAAGALLAL</sequence>
<feature type="domain" description="Importin N-terminal" evidence="1">
    <location>
        <begin position="23"/>
        <end position="90"/>
    </location>
</feature>
<dbReference type="InterPro" id="IPR011989">
    <property type="entry name" value="ARM-like"/>
</dbReference>
<name>A0ABX8IEA9_9ASCO</name>
<dbReference type="InterPro" id="IPR016024">
    <property type="entry name" value="ARM-type_fold"/>
</dbReference>
<dbReference type="Pfam" id="PF08389">
    <property type="entry name" value="Xpo1"/>
    <property type="match status" value="1"/>
</dbReference>
<organism evidence="2 3">
    <name type="scientific">Candidozyma haemuli</name>
    <dbReference type="NCBI Taxonomy" id="45357"/>
    <lineage>
        <taxon>Eukaryota</taxon>
        <taxon>Fungi</taxon>
        <taxon>Dikarya</taxon>
        <taxon>Ascomycota</taxon>
        <taxon>Saccharomycotina</taxon>
        <taxon>Pichiomycetes</taxon>
        <taxon>Metschnikowiaceae</taxon>
        <taxon>Candidozyma</taxon>
    </lineage>
</organism>
<protein>
    <recommendedName>
        <fullName evidence="1">Importin N-terminal domain-containing protein</fullName>
    </recommendedName>
</protein>
<dbReference type="PANTHER" id="PTHR12363:SF53">
    <property type="entry name" value="MRNA TRANSPORT REGULATOR MTR10"/>
    <property type="match status" value="1"/>
</dbReference>
<dbReference type="InterPro" id="IPR051345">
    <property type="entry name" value="Importin_beta-like_NTR"/>
</dbReference>
<accession>A0ABX8IEA9</accession>
<gene>
    <name evidence="2" type="ORF">CA3LBN_004741</name>
</gene>
<dbReference type="PANTHER" id="PTHR12363">
    <property type="entry name" value="TRANSPORTIN 3 AND IMPORTIN 13"/>
    <property type="match status" value="1"/>
</dbReference>
<dbReference type="PROSITE" id="PS50166">
    <property type="entry name" value="IMPORTIN_B_NT"/>
    <property type="match status" value="1"/>
</dbReference>
<dbReference type="InterPro" id="IPR001494">
    <property type="entry name" value="Importin-beta_N"/>
</dbReference>